<dbReference type="Pfam" id="PF25917">
    <property type="entry name" value="BSH_RND"/>
    <property type="match status" value="1"/>
</dbReference>
<proteinExistence type="inferred from homology"/>
<evidence type="ECO:0000313" key="6">
    <source>
        <dbReference type="EMBL" id="MBB3809446.1"/>
    </source>
</evidence>
<dbReference type="Pfam" id="PF25954">
    <property type="entry name" value="Beta-barrel_RND_2"/>
    <property type="match status" value="1"/>
</dbReference>
<dbReference type="NCBIfam" id="TIGR01730">
    <property type="entry name" value="RND_mfp"/>
    <property type="match status" value="1"/>
</dbReference>
<dbReference type="SUPFAM" id="SSF111369">
    <property type="entry name" value="HlyD-like secretion proteins"/>
    <property type="match status" value="1"/>
</dbReference>
<dbReference type="Proteomes" id="UP000537592">
    <property type="component" value="Unassembled WGS sequence"/>
</dbReference>
<dbReference type="Gene3D" id="2.40.50.100">
    <property type="match status" value="1"/>
</dbReference>
<comment type="caution">
    <text evidence="6">The sequence shown here is derived from an EMBL/GenBank/DDBJ whole genome shotgun (WGS) entry which is preliminary data.</text>
</comment>
<dbReference type="Pfam" id="PF25989">
    <property type="entry name" value="YknX_C"/>
    <property type="match status" value="1"/>
</dbReference>
<dbReference type="GO" id="GO:0015562">
    <property type="term" value="F:efflux transmembrane transporter activity"/>
    <property type="evidence" value="ECO:0007669"/>
    <property type="project" value="TreeGrafter"/>
</dbReference>
<dbReference type="EMBL" id="JACICC010000003">
    <property type="protein sequence ID" value="MBB3809446.1"/>
    <property type="molecule type" value="Genomic_DNA"/>
</dbReference>
<accession>A0A7W5Z4K5</accession>
<dbReference type="Gene3D" id="2.40.420.20">
    <property type="match status" value="1"/>
</dbReference>
<keyword evidence="7" id="KW-1185">Reference proteome</keyword>
<dbReference type="GO" id="GO:1990281">
    <property type="term" value="C:efflux pump complex"/>
    <property type="evidence" value="ECO:0007669"/>
    <property type="project" value="TreeGrafter"/>
</dbReference>
<comment type="similarity">
    <text evidence="1">Belongs to the membrane fusion protein (MFP) (TC 8.A.1) family.</text>
</comment>
<organism evidence="6 7">
    <name type="scientific">Pseudochelatococcus contaminans</name>
    <dbReference type="NCBI Taxonomy" id="1538103"/>
    <lineage>
        <taxon>Bacteria</taxon>
        <taxon>Pseudomonadati</taxon>
        <taxon>Pseudomonadota</taxon>
        <taxon>Alphaproteobacteria</taxon>
        <taxon>Hyphomicrobiales</taxon>
        <taxon>Chelatococcaceae</taxon>
        <taxon>Pseudochelatococcus</taxon>
    </lineage>
</organism>
<name>A0A7W5Z4K5_9HYPH</name>
<protein>
    <submittedName>
        <fullName evidence="6">Membrane fusion protein (Multidrug efflux system)</fullName>
    </submittedName>
</protein>
<evidence type="ECO:0000256" key="1">
    <source>
        <dbReference type="ARBA" id="ARBA00009477"/>
    </source>
</evidence>
<feature type="domain" description="Multidrug resistance protein MdtA-like barrel-sandwich hybrid" evidence="3">
    <location>
        <begin position="93"/>
        <end position="212"/>
    </location>
</feature>
<dbReference type="InterPro" id="IPR006143">
    <property type="entry name" value="RND_pump_MFP"/>
</dbReference>
<dbReference type="InterPro" id="IPR058637">
    <property type="entry name" value="YknX-like_C"/>
</dbReference>
<evidence type="ECO:0000256" key="2">
    <source>
        <dbReference type="SAM" id="MobiDB-lite"/>
    </source>
</evidence>
<dbReference type="FunFam" id="2.40.30.170:FF:000010">
    <property type="entry name" value="Efflux RND transporter periplasmic adaptor subunit"/>
    <property type="match status" value="1"/>
</dbReference>
<dbReference type="PANTHER" id="PTHR30469:SF36">
    <property type="entry name" value="BLL3903 PROTEIN"/>
    <property type="match status" value="1"/>
</dbReference>
<dbReference type="Gene3D" id="2.40.30.170">
    <property type="match status" value="1"/>
</dbReference>
<dbReference type="Gene3D" id="1.10.287.470">
    <property type="entry name" value="Helix hairpin bin"/>
    <property type="match status" value="1"/>
</dbReference>
<gene>
    <name evidence="6" type="ORF">FHS81_001528</name>
</gene>
<sequence length="380" mass="39723">MSRLLKAGGLLLILAAAGWFVADQNDGRLAGLLGGPSLLRTPAQATPGATPAADSPPPATTVRRSAPVETATVRRGEAAADIHTVGSLQSDESVLISSEIAGRVAEISFSEGEHAAAGDVLVRLDSALTQAELDDVRARLSLAEANHARTSQLARGGNATQRANDEAVAELATARAALALAEARFDKLSIRAPFSGVLGVRKVSPGAYLNPGVEVVNLEKIDQLKVDFKVPETYLARVRVGQSLELTVDALPGRTFAGAIYAIDPQVDVNGRALRIRARLDNPELLLRPGLFARIAIKNMQVQETVYVPEEAIVPRGNAAFVYRIADGRAVETPVRLGARLAGAVEVLEGLSDGAEVVTAGQHRLSDGAAVEVVAASGQI</sequence>
<dbReference type="RefSeq" id="WP_183751553.1">
    <property type="nucleotide sequence ID" value="NZ_JACICC010000003.1"/>
</dbReference>
<evidence type="ECO:0000259" key="4">
    <source>
        <dbReference type="Pfam" id="PF25954"/>
    </source>
</evidence>
<feature type="region of interest" description="Disordered" evidence="2">
    <location>
        <begin position="41"/>
        <end position="70"/>
    </location>
</feature>
<evidence type="ECO:0000259" key="5">
    <source>
        <dbReference type="Pfam" id="PF25989"/>
    </source>
</evidence>
<feature type="domain" description="YknX-like C-terminal permuted SH3-like" evidence="5">
    <location>
        <begin position="307"/>
        <end position="373"/>
    </location>
</feature>
<feature type="domain" description="CusB-like beta-barrel" evidence="4">
    <location>
        <begin position="226"/>
        <end position="299"/>
    </location>
</feature>
<dbReference type="InterPro" id="IPR058792">
    <property type="entry name" value="Beta-barrel_RND_2"/>
</dbReference>
<reference evidence="6 7" key="1">
    <citation type="submission" date="2020-08" db="EMBL/GenBank/DDBJ databases">
        <title>Genomic Encyclopedia of Type Strains, Phase IV (KMG-IV): sequencing the most valuable type-strain genomes for metagenomic binning, comparative biology and taxonomic classification.</title>
        <authorList>
            <person name="Goeker M."/>
        </authorList>
    </citation>
    <scope>NUCLEOTIDE SEQUENCE [LARGE SCALE GENOMIC DNA]</scope>
    <source>
        <strain evidence="6 7">DSM 28760</strain>
    </source>
</reference>
<dbReference type="AlphaFoldDB" id="A0A7W5Z4K5"/>
<evidence type="ECO:0000259" key="3">
    <source>
        <dbReference type="Pfam" id="PF25917"/>
    </source>
</evidence>
<dbReference type="PANTHER" id="PTHR30469">
    <property type="entry name" value="MULTIDRUG RESISTANCE PROTEIN MDTA"/>
    <property type="match status" value="1"/>
</dbReference>
<dbReference type="InterPro" id="IPR058625">
    <property type="entry name" value="MdtA-like_BSH"/>
</dbReference>
<evidence type="ECO:0000313" key="7">
    <source>
        <dbReference type="Proteomes" id="UP000537592"/>
    </source>
</evidence>
<feature type="compositionally biased region" description="Low complexity" evidence="2">
    <location>
        <begin position="41"/>
        <end position="53"/>
    </location>
</feature>